<evidence type="ECO:0000313" key="4">
    <source>
        <dbReference type="EMBL" id="PQA86426.1"/>
    </source>
</evidence>
<dbReference type="InterPro" id="IPR041664">
    <property type="entry name" value="AAA_16"/>
</dbReference>
<evidence type="ECO:0000259" key="3">
    <source>
        <dbReference type="PROSITE" id="PS50043"/>
    </source>
</evidence>
<dbReference type="RefSeq" id="WP_104831638.1">
    <property type="nucleotide sequence ID" value="NZ_PJCH01000015.1"/>
</dbReference>
<dbReference type="Pfam" id="PF00196">
    <property type="entry name" value="GerE"/>
    <property type="match status" value="1"/>
</dbReference>
<dbReference type="GO" id="GO:0006355">
    <property type="term" value="P:regulation of DNA-templated transcription"/>
    <property type="evidence" value="ECO:0007669"/>
    <property type="project" value="InterPro"/>
</dbReference>
<dbReference type="OrthoDB" id="341967at2"/>
<dbReference type="Proteomes" id="UP000239504">
    <property type="component" value="Unassembled WGS sequence"/>
</dbReference>
<dbReference type="GO" id="GO:0005737">
    <property type="term" value="C:cytoplasm"/>
    <property type="evidence" value="ECO:0007669"/>
    <property type="project" value="TreeGrafter"/>
</dbReference>
<dbReference type="InterPro" id="IPR011990">
    <property type="entry name" value="TPR-like_helical_dom_sf"/>
</dbReference>
<evidence type="ECO:0000256" key="2">
    <source>
        <dbReference type="ARBA" id="ARBA00022840"/>
    </source>
</evidence>
<sequence>MLLEREDSLERFGSLLASADKGRGGIALVDGEAGIGKTSMLDALRRRINDDHPVIWGGCDALFTPRPLGPIQDMARSLGPQVQKLLSQGANSAELFSAVLSHLEASPKAALLIFEDVHWADHATLDFLKFLGRRISMLPVVLVMSYRGDEVDIDHPFTQVLGDLPPAYTNRIALKPLSLDGVRRMGVEFGSQYTPDELYESTGGNPFFVREILSSHDGGADDIPSSIKDAVNTRLNRLADLEREFLETISIIPGPVDPRLLKSLFGTEGEMLAMAALGRNLLIKDINDELRFRHELARLATLARLSVSKQKNIHARVLEAILDAEPETAYDQLVHHAAGAIDAKRVLEFAPKAAARAATVGAHREAAAHLLTALRFIDEAEPAQAADLYEKWAYEAGLSLQIDDDVLEARRHAITLWRALGRTDKVGENLRWLSRLHWYRGEAAKAAHFADEAVRTLESAPASAERAMAYSLRSQLHMLNDEMDEAIEWGKRALELAEKFNDVEVKIHALNNVGTARIFRDDSEGVKQLEESQGLANEHAFHEHAARVYTNLAEYGVEFRNFDLAERTIADGIAFDTQHDLDAWTHYLVGRQAQLRMEQGRLQDAETIAAGVLKLERLTLLMRLPALIVLAKTRLRLGKDDAEALLSQALQDAMATEEPQYIIPIRLALIESSWLHDKPAQAREHFEALYAIGGETMHPWSAGELMCWARRFDEETRSDEFPYQIPSPYKRELHGDFEKAGDEWMNLKAPYAAAVALAHSKGDDAPERLARAMKLLIKMSADGAIGKVQRLADAIGASNKMPRPRRGPYKAARNHPLGLTRREQEILALIAKGVTNREISETLSRSQRTVEHHVSSILTKLNVENRMEAMLRVQNEPWLIDA</sequence>
<keyword evidence="1" id="KW-0547">Nucleotide-binding</keyword>
<dbReference type="Gene3D" id="1.25.40.10">
    <property type="entry name" value="Tetratricopeptide repeat domain"/>
    <property type="match status" value="1"/>
</dbReference>
<accession>A0A2S7K1Q5</accession>
<organism evidence="4 5">
    <name type="scientific">Hyphococcus luteus</name>
    <dbReference type="NCBI Taxonomy" id="2058213"/>
    <lineage>
        <taxon>Bacteria</taxon>
        <taxon>Pseudomonadati</taxon>
        <taxon>Pseudomonadota</taxon>
        <taxon>Alphaproteobacteria</taxon>
        <taxon>Parvularculales</taxon>
        <taxon>Parvularculaceae</taxon>
        <taxon>Hyphococcus</taxon>
    </lineage>
</organism>
<evidence type="ECO:0000313" key="5">
    <source>
        <dbReference type="Proteomes" id="UP000239504"/>
    </source>
</evidence>
<dbReference type="GO" id="GO:0004016">
    <property type="term" value="F:adenylate cyclase activity"/>
    <property type="evidence" value="ECO:0007669"/>
    <property type="project" value="TreeGrafter"/>
</dbReference>
<dbReference type="InterPro" id="IPR036388">
    <property type="entry name" value="WH-like_DNA-bd_sf"/>
</dbReference>
<dbReference type="Pfam" id="PF13191">
    <property type="entry name" value="AAA_16"/>
    <property type="match status" value="1"/>
</dbReference>
<comment type="caution">
    <text evidence="4">The sequence shown here is derived from an EMBL/GenBank/DDBJ whole genome shotgun (WGS) entry which is preliminary data.</text>
</comment>
<dbReference type="GO" id="GO:0005524">
    <property type="term" value="F:ATP binding"/>
    <property type="evidence" value="ECO:0007669"/>
    <property type="project" value="UniProtKB-KW"/>
</dbReference>
<keyword evidence="2" id="KW-0067">ATP-binding</keyword>
<dbReference type="CDD" id="cd06170">
    <property type="entry name" value="LuxR_C_like"/>
    <property type="match status" value="1"/>
</dbReference>
<dbReference type="Gene3D" id="3.40.50.300">
    <property type="entry name" value="P-loop containing nucleotide triphosphate hydrolases"/>
    <property type="match status" value="1"/>
</dbReference>
<proteinExistence type="predicted"/>
<name>A0A2S7K1Q5_9PROT</name>
<gene>
    <name evidence="4" type="ORF">CW354_19035</name>
</gene>
<dbReference type="GO" id="GO:0003677">
    <property type="term" value="F:DNA binding"/>
    <property type="evidence" value="ECO:0007669"/>
    <property type="project" value="InterPro"/>
</dbReference>
<dbReference type="SUPFAM" id="SSF48452">
    <property type="entry name" value="TPR-like"/>
    <property type="match status" value="1"/>
</dbReference>
<dbReference type="InterPro" id="IPR016032">
    <property type="entry name" value="Sig_transdc_resp-reg_C-effctor"/>
</dbReference>
<dbReference type="EMBL" id="PJCH01000015">
    <property type="protein sequence ID" value="PQA86426.1"/>
    <property type="molecule type" value="Genomic_DNA"/>
</dbReference>
<dbReference type="AlphaFoldDB" id="A0A2S7K1Q5"/>
<feature type="domain" description="HTH luxR-type" evidence="3">
    <location>
        <begin position="812"/>
        <end position="877"/>
    </location>
</feature>
<dbReference type="InterPro" id="IPR000792">
    <property type="entry name" value="Tscrpt_reg_LuxR_C"/>
</dbReference>
<evidence type="ECO:0000256" key="1">
    <source>
        <dbReference type="ARBA" id="ARBA00022741"/>
    </source>
</evidence>
<reference evidence="4 5" key="1">
    <citation type="submission" date="2017-12" db="EMBL/GenBank/DDBJ databases">
        <authorList>
            <person name="Hurst M.R.H."/>
        </authorList>
    </citation>
    <scope>NUCLEOTIDE SEQUENCE [LARGE SCALE GENOMIC DNA]</scope>
    <source>
        <strain evidence="4 5">SY-3-19</strain>
    </source>
</reference>
<dbReference type="PROSITE" id="PS00622">
    <property type="entry name" value="HTH_LUXR_1"/>
    <property type="match status" value="1"/>
</dbReference>
<dbReference type="Gene3D" id="1.10.10.10">
    <property type="entry name" value="Winged helix-like DNA-binding domain superfamily/Winged helix DNA-binding domain"/>
    <property type="match status" value="1"/>
</dbReference>
<dbReference type="SUPFAM" id="SSF46894">
    <property type="entry name" value="C-terminal effector domain of the bipartite response regulators"/>
    <property type="match status" value="1"/>
</dbReference>
<dbReference type="SMART" id="SM00421">
    <property type="entry name" value="HTH_LUXR"/>
    <property type="match status" value="1"/>
</dbReference>
<dbReference type="SUPFAM" id="SSF52540">
    <property type="entry name" value="P-loop containing nucleoside triphosphate hydrolases"/>
    <property type="match status" value="1"/>
</dbReference>
<keyword evidence="5" id="KW-1185">Reference proteome</keyword>
<dbReference type="PANTHER" id="PTHR16305">
    <property type="entry name" value="TESTICULAR SOLUBLE ADENYLYL CYCLASE"/>
    <property type="match status" value="1"/>
</dbReference>
<protein>
    <submittedName>
        <fullName evidence="4">LuxR family transcriptional regulator</fullName>
    </submittedName>
</protein>
<dbReference type="InterPro" id="IPR027417">
    <property type="entry name" value="P-loop_NTPase"/>
</dbReference>
<dbReference type="PANTHER" id="PTHR16305:SF28">
    <property type="entry name" value="GUANYLATE CYCLASE DOMAIN-CONTAINING PROTEIN"/>
    <property type="match status" value="1"/>
</dbReference>
<dbReference type="PROSITE" id="PS50043">
    <property type="entry name" value="HTH_LUXR_2"/>
    <property type="match status" value="1"/>
</dbReference>
<dbReference type="PRINTS" id="PR00038">
    <property type="entry name" value="HTHLUXR"/>
</dbReference>